<proteinExistence type="predicted"/>
<evidence type="ECO:0000313" key="4">
    <source>
        <dbReference type="Proteomes" id="UP000077051"/>
    </source>
</evidence>
<dbReference type="InterPro" id="IPR036047">
    <property type="entry name" value="F-box-like_dom_sf"/>
</dbReference>
<gene>
    <name evidence="3" type="ORF">MUCCIDRAFT_107669</name>
</gene>
<feature type="region of interest" description="Disordered" evidence="1">
    <location>
        <begin position="597"/>
        <end position="626"/>
    </location>
</feature>
<dbReference type="Proteomes" id="UP000077051">
    <property type="component" value="Unassembled WGS sequence"/>
</dbReference>
<dbReference type="VEuPathDB" id="FungiDB:MUCCIDRAFT_107669"/>
<organism evidence="3 4">
    <name type="scientific">Mucor lusitanicus CBS 277.49</name>
    <dbReference type="NCBI Taxonomy" id="747725"/>
    <lineage>
        <taxon>Eukaryota</taxon>
        <taxon>Fungi</taxon>
        <taxon>Fungi incertae sedis</taxon>
        <taxon>Mucoromycota</taxon>
        <taxon>Mucoromycotina</taxon>
        <taxon>Mucoromycetes</taxon>
        <taxon>Mucorales</taxon>
        <taxon>Mucorineae</taxon>
        <taxon>Mucoraceae</taxon>
        <taxon>Mucor</taxon>
    </lineage>
</organism>
<dbReference type="SUPFAM" id="SSF52047">
    <property type="entry name" value="RNI-like"/>
    <property type="match status" value="1"/>
</dbReference>
<dbReference type="OrthoDB" id="3036529at2759"/>
<evidence type="ECO:0000313" key="3">
    <source>
        <dbReference type="EMBL" id="OAD07069.1"/>
    </source>
</evidence>
<sequence length="626" mass="72188">MSTLAKYLPSEIWLHALGMLQHNKEELLTCRLVCKTWNILAERVLYKEVNMDDWKADEFSRFGSYLSARPDLGQVVQKIQIKNGVKDKWSFIRILKLTPNLKIITGTCSFGLMERFLTPELALLHLQELPHIEAFDLSLQTKLICHYKDTLRSVHIDLKENMDPNLLAVLMDSIGQCHKMTRLHIWDVKYFQGIKQLEWILEFCKHIEELRLEIRQSPSYTHMEQSELTQWLEINVQKIDTVKKLEIQYHADGIYANRKQHRRFGPDWMEFLAFKYPKVENLHIVNNPVNRQLIIQPAFKHLATVNLQGVTFTDPEVFKQSISSIGSMNVHIKLNVIGGDGMGGWPFICIMNANKERNATCTTFKFDMLYDSLFDTDLTTLLSSFSTRKIQHVSLVIDSEYSSTLLSKVARAKFDIHSLEIITGTLRIERKHAESLASLRELHLNETRVNAKHINQLGRMTPNLTHLKLSNCSLKNINLAPQSQLALLELHSEYANYQRLLFYVSLATSSSEHYFIAARNKPLQIVSRQEYNARKDPAIRITCGTLQHLKVDMDKIKFIIKFDVEQGHIKSANIGMEKPMCRVLVQKHSTLKEDHKAVQEAYPKAKKHSSASQLESIKKDSSVVVS</sequence>
<dbReference type="SUPFAM" id="SSF81383">
    <property type="entry name" value="F-box domain"/>
    <property type="match status" value="1"/>
</dbReference>
<dbReference type="EMBL" id="AMYB01000002">
    <property type="protein sequence ID" value="OAD07069.1"/>
    <property type="molecule type" value="Genomic_DNA"/>
</dbReference>
<comment type="caution">
    <text evidence="3">The sequence shown here is derived from an EMBL/GenBank/DDBJ whole genome shotgun (WGS) entry which is preliminary data.</text>
</comment>
<dbReference type="Gene3D" id="3.80.10.10">
    <property type="entry name" value="Ribonuclease Inhibitor"/>
    <property type="match status" value="1"/>
</dbReference>
<feature type="domain" description="F-box" evidence="2">
    <location>
        <begin position="7"/>
        <end position="50"/>
    </location>
</feature>
<feature type="compositionally biased region" description="Basic and acidic residues" evidence="1">
    <location>
        <begin position="616"/>
        <end position="626"/>
    </location>
</feature>
<dbReference type="InterPro" id="IPR001810">
    <property type="entry name" value="F-box_dom"/>
</dbReference>
<dbReference type="Pfam" id="PF12937">
    <property type="entry name" value="F-box-like"/>
    <property type="match status" value="1"/>
</dbReference>
<evidence type="ECO:0000259" key="2">
    <source>
        <dbReference type="Pfam" id="PF12937"/>
    </source>
</evidence>
<name>A0A162RLK9_MUCCL</name>
<dbReference type="Gene3D" id="1.20.1280.50">
    <property type="match status" value="1"/>
</dbReference>
<evidence type="ECO:0000256" key="1">
    <source>
        <dbReference type="SAM" id="MobiDB-lite"/>
    </source>
</evidence>
<accession>A0A162RLK9</accession>
<keyword evidence="4" id="KW-1185">Reference proteome</keyword>
<protein>
    <recommendedName>
        <fullName evidence="2">F-box domain-containing protein</fullName>
    </recommendedName>
</protein>
<dbReference type="CDD" id="cd09917">
    <property type="entry name" value="F-box_SF"/>
    <property type="match status" value="1"/>
</dbReference>
<dbReference type="InterPro" id="IPR032675">
    <property type="entry name" value="LRR_dom_sf"/>
</dbReference>
<reference evidence="3 4" key="1">
    <citation type="submission" date="2015-06" db="EMBL/GenBank/DDBJ databases">
        <title>Expansion of signal transduction pathways in fungi by whole-genome duplication.</title>
        <authorList>
            <consortium name="DOE Joint Genome Institute"/>
            <person name="Corrochano L.M."/>
            <person name="Kuo A."/>
            <person name="Marcet-Houben M."/>
            <person name="Polaino S."/>
            <person name="Salamov A."/>
            <person name="Villalobos J.M."/>
            <person name="Alvarez M.I."/>
            <person name="Avalos J."/>
            <person name="Benito E.P."/>
            <person name="Benoit I."/>
            <person name="Burger G."/>
            <person name="Camino L.P."/>
            <person name="Canovas D."/>
            <person name="Cerda-Olmedo E."/>
            <person name="Cheng J.-F."/>
            <person name="Dominguez A."/>
            <person name="Elias M."/>
            <person name="Eslava A.P."/>
            <person name="Glaser F."/>
            <person name="Grimwood J."/>
            <person name="Gutierrez G."/>
            <person name="Heitman J."/>
            <person name="Henrissat B."/>
            <person name="Iturriaga E.A."/>
            <person name="Lang B.F."/>
            <person name="Lavin J.L."/>
            <person name="Lee S."/>
            <person name="Li W."/>
            <person name="Lindquist E."/>
            <person name="Lopez-Garcia S."/>
            <person name="Luque E.M."/>
            <person name="Marcos A.T."/>
            <person name="Martin J."/>
            <person name="Mccluskey K."/>
            <person name="Medina H.R."/>
            <person name="Miralles-Duran A."/>
            <person name="Miyazaki A."/>
            <person name="Munoz-Torres E."/>
            <person name="Oguiza J.A."/>
            <person name="Ohm R."/>
            <person name="Olmedo M."/>
            <person name="Orejas M."/>
            <person name="Ortiz-Castellanos L."/>
            <person name="Pisabarro A.G."/>
            <person name="Rodriguez-Romero J."/>
            <person name="Ruiz-Herrera J."/>
            <person name="Ruiz-Vazquez R."/>
            <person name="Sanz C."/>
            <person name="Schackwitz W."/>
            <person name="Schmutz J."/>
            <person name="Shahriari M."/>
            <person name="Shelest E."/>
            <person name="Silva-Franco F."/>
            <person name="Soanes D."/>
            <person name="Syed K."/>
            <person name="Tagua V.G."/>
            <person name="Talbot N.J."/>
            <person name="Thon M."/>
            <person name="De Vries R.P."/>
            <person name="Wiebenga A."/>
            <person name="Yadav J.S."/>
            <person name="Braun E.L."/>
            <person name="Baker S."/>
            <person name="Garre V."/>
            <person name="Horwitz B."/>
            <person name="Torres-Martinez S."/>
            <person name="Idnurm A."/>
            <person name="Herrera-Estrella A."/>
            <person name="Gabaldon T."/>
            <person name="Grigoriev I.V."/>
        </authorList>
    </citation>
    <scope>NUCLEOTIDE SEQUENCE [LARGE SCALE GENOMIC DNA]</scope>
    <source>
        <strain evidence="3 4">CBS 277.49</strain>
    </source>
</reference>
<dbReference type="AlphaFoldDB" id="A0A162RLK9"/>